<evidence type="ECO:0000313" key="2">
    <source>
        <dbReference type="EMBL" id="KAJ1366400.1"/>
    </source>
</evidence>
<name>A0AAD5QYT3_PARTN</name>
<evidence type="ECO:0000313" key="4">
    <source>
        <dbReference type="Proteomes" id="UP001196413"/>
    </source>
</evidence>
<gene>
    <name evidence="2" type="ORF">KIN20_027050</name>
    <name evidence="3" type="ORF">KIN20_027053</name>
</gene>
<protein>
    <submittedName>
        <fullName evidence="3">Uncharacterized protein</fullName>
    </submittedName>
</protein>
<organism evidence="3 4">
    <name type="scientific">Parelaphostrongylus tenuis</name>
    <name type="common">Meningeal worm</name>
    <dbReference type="NCBI Taxonomy" id="148309"/>
    <lineage>
        <taxon>Eukaryota</taxon>
        <taxon>Metazoa</taxon>
        <taxon>Ecdysozoa</taxon>
        <taxon>Nematoda</taxon>
        <taxon>Chromadorea</taxon>
        <taxon>Rhabditida</taxon>
        <taxon>Rhabditina</taxon>
        <taxon>Rhabditomorpha</taxon>
        <taxon>Strongyloidea</taxon>
        <taxon>Metastrongylidae</taxon>
        <taxon>Parelaphostrongylus</taxon>
    </lineage>
</organism>
<dbReference type="Proteomes" id="UP001196413">
    <property type="component" value="Unassembled WGS sequence"/>
</dbReference>
<feature type="region of interest" description="Disordered" evidence="1">
    <location>
        <begin position="43"/>
        <end position="74"/>
    </location>
</feature>
<dbReference type="EMBL" id="JAHQIW010005544">
    <property type="protein sequence ID" value="KAJ1366403.1"/>
    <property type="molecule type" value="Genomic_DNA"/>
</dbReference>
<evidence type="ECO:0000313" key="3">
    <source>
        <dbReference type="EMBL" id="KAJ1366403.1"/>
    </source>
</evidence>
<feature type="compositionally biased region" description="Low complexity" evidence="1">
    <location>
        <begin position="56"/>
        <end position="74"/>
    </location>
</feature>
<keyword evidence="4" id="KW-1185">Reference proteome</keyword>
<proteinExistence type="predicted"/>
<dbReference type="AlphaFoldDB" id="A0AAD5QYT3"/>
<reference evidence="3" key="1">
    <citation type="submission" date="2021-06" db="EMBL/GenBank/DDBJ databases">
        <title>Parelaphostrongylus tenuis whole genome reference sequence.</title>
        <authorList>
            <person name="Garwood T.J."/>
            <person name="Larsen P.A."/>
            <person name="Fountain-Jones N.M."/>
            <person name="Garbe J.R."/>
            <person name="Macchietto M.G."/>
            <person name="Kania S.A."/>
            <person name="Gerhold R.W."/>
            <person name="Richards J.E."/>
            <person name="Wolf T.M."/>
        </authorList>
    </citation>
    <scope>NUCLEOTIDE SEQUENCE</scope>
    <source>
        <strain evidence="3">MNPRO001-30</strain>
        <tissue evidence="3">Meninges</tissue>
    </source>
</reference>
<accession>A0AAD5QYT3</accession>
<comment type="caution">
    <text evidence="3">The sequence shown here is derived from an EMBL/GenBank/DDBJ whole genome shotgun (WGS) entry which is preliminary data.</text>
</comment>
<evidence type="ECO:0000256" key="1">
    <source>
        <dbReference type="SAM" id="MobiDB-lite"/>
    </source>
</evidence>
<sequence>MGRGRFDLIGEDRHCSEPLWRIDSIHSSSSMQELEGRSIDFTQVTQAQTTQERRLTSAPSSSSRSHSYRPPCSN</sequence>
<dbReference type="EMBL" id="JAHQIW010005543">
    <property type="protein sequence ID" value="KAJ1366400.1"/>
    <property type="molecule type" value="Genomic_DNA"/>
</dbReference>